<dbReference type="InterPro" id="IPR050780">
    <property type="entry name" value="Mucin_vWF_Thrombospondin_sf"/>
</dbReference>
<protein>
    <submittedName>
        <fullName evidence="3">Putative kielin/chordin-like protein</fullName>
    </submittedName>
</protein>
<dbReference type="GO" id="GO:0031012">
    <property type="term" value="C:extracellular matrix"/>
    <property type="evidence" value="ECO:0007669"/>
    <property type="project" value="TreeGrafter"/>
</dbReference>
<dbReference type="STRING" id="307972.A0A2G8LBN9"/>
<accession>A0A2G8LBN9</accession>
<dbReference type="Pfam" id="PF01826">
    <property type="entry name" value="TIL"/>
    <property type="match status" value="1"/>
</dbReference>
<feature type="domain" description="VWF/SSPO/Zonadhesin-like cysteine-rich" evidence="2">
    <location>
        <begin position="48"/>
        <end position="120"/>
    </location>
</feature>
<dbReference type="Pfam" id="PF08742">
    <property type="entry name" value="C8"/>
    <property type="match status" value="1"/>
</dbReference>
<dbReference type="InterPro" id="IPR036084">
    <property type="entry name" value="Ser_inhib-like_sf"/>
</dbReference>
<organism evidence="3 4">
    <name type="scientific">Stichopus japonicus</name>
    <name type="common">Sea cucumber</name>
    <dbReference type="NCBI Taxonomy" id="307972"/>
    <lineage>
        <taxon>Eukaryota</taxon>
        <taxon>Metazoa</taxon>
        <taxon>Echinodermata</taxon>
        <taxon>Eleutherozoa</taxon>
        <taxon>Echinozoa</taxon>
        <taxon>Holothuroidea</taxon>
        <taxon>Aspidochirotacea</taxon>
        <taxon>Aspidochirotida</taxon>
        <taxon>Stichopodidae</taxon>
        <taxon>Apostichopus</taxon>
    </lineage>
</organism>
<keyword evidence="4" id="KW-1185">Reference proteome</keyword>
<dbReference type="Proteomes" id="UP000230750">
    <property type="component" value="Unassembled WGS sequence"/>
</dbReference>
<comment type="caution">
    <text evidence="3">The sequence shown here is derived from an EMBL/GenBank/DDBJ whole genome shotgun (WGS) entry which is preliminary data.</text>
</comment>
<evidence type="ECO:0000259" key="2">
    <source>
        <dbReference type="SMART" id="SM00832"/>
    </source>
</evidence>
<evidence type="ECO:0000313" key="4">
    <source>
        <dbReference type="Proteomes" id="UP000230750"/>
    </source>
</evidence>
<dbReference type="AlphaFoldDB" id="A0A2G8LBN9"/>
<dbReference type="PANTHER" id="PTHR11339">
    <property type="entry name" value="EXTRACELLULAR MATRIX GLYCOPROTEIN RELATED"/>
    <property type="match status" value="1"/>
</dbReference>
<dbReference type="FunFam" id="2.10.25.10:FF:000055">
    <property type="entry name" value="alpha-tectorin isoform X1"/>
    <property type="match status" value="1"/>
</dbReference>
<reference evidence="3 4" key="1">
    <citation type="journal article" date="2017" name="PLoS Biol.">
        <title>The sea cucumber genome provides insights into morphological evolution and visceral regeneration.</title>
        <authorList>
            <person name="Zhang X."/>
            <person name="Sun L."/>
            <person name="Yuan J."/>
            <person name="Sun Y."/>
            <person name="Gao Y."/>
            <person name="Zhang L."/>
            <person name="Li S."/>
            <person name="Dai H."/>
            <person name="Hamel J.F."/>
            <person name="Liu C."/>
            <person name="Yu Y."/>
            <person name="Liu S."/>
            <person name="Lin W."/>
            <person name="Guo K."/>
            <person name="Jin S."/>
            <person name="Xu P."/>
            <person name="Storey K.B."/>
            <person name="Huan P."/>
            <person name="Zhang T."/>
            <person name="Zhou Y."/>
            <person name="Zhang J."/>
            <person name="Lin C."/>
            <person name="Li X."/>
            <person name="Xing L."/>
            <person name="Huo D."/>
            <person name="Sun M."/>
            <person name="Wang L."/>
            <person name="Mercier A."/>
            <person name="Li F."/>
            <person name="Yang H."/>
            <person name="Xiang J."/>
        </authorList>
    </citation>
    <scope>NUCLEOTIDE SEQUENCE [LARGE SCALE GENOMIC DNA]</scope>
    <source>
        <strain evidence="3">Shaxun</strain>
        <tissue evidence="3">Muscle</tissue>
    </source>
</reference>
<dbReference type="EMBL" id="MRZV01000137">
    <property type="protein sequence ID" value="PIK57625.1"/>
    <property type="molecule type" value="Genomic_DNA"/>
</dbReference>
<evidence type="ECO:0000313" key="3">
    <source>
        <dbReference type="EMBL" id="PIK57625.1"/>
    </source>
</evidence>
<gene>
    <name evidence="3" type="ORF">BSL78_05451</name>
</gene>
<dbReference type="CDD" id="cd19941">
    <property type="entry name" value="TIL"/>
    <property type="match status" value="1"/>
</dbReference>
<dbReference type="InterPro" id="IPR014853">
    <property type="entry name" value="VWF/SSPO/ZAN-like_Cys-rich_dom"/>
</dbReference>
<proteinExistence type="predicted"/>
<sequence>MAGGGDAEGTVYSTASEFGNTYLYGSYPDCACREGRELSPCADNRRGQMEAIEECQVLYSDLFQPAHSVVNPREFYDACLYDMCVCPTHLRCLCHILLAYTHEARKRGVNIEWQRTNYCALSCPKGAVYQECTSPCIPTCETIDSISEICEESHCVPACQCPAGMVLHEFECIFPEDCPVHDPLHT</sequence>
<dbReference type="OrthoDB" id="5945029at2759"/>
<dbReference type="PANTHER" id="PTHR11339:SF272">
    <property type="entry name" value="BMP-BINDING ENDOTHELIAL REGULATOR PROTEIN"/>
    <property type="match status" value="1"/>
</dbReference>
<dbReference type="InterPro" id="IPR002919">
    <property type="entry name" value="TIL_dom"/>
</dbReference>
<dbReference type="SUPFAM" id="SSF57567">
    <property type="entry name" value="Serine protease inhibitors"/>
    <property type="match status" value="1"/>
</dbReference>
<dbReference type="Gene3D" id="2.10.25.10">
    <property type="entry name" value="Laminin"/>
    <property type="match status" value="1"/>
</dbReference>
<evidence type="ECO:0000256" key="1">
    <source>
        <dbReference type="ARBA" id="ARBA00023157"/>
    </source>
</evidence>
<name>A0A2G8LBN9_STIJA</name>
<keyword evidence="1" id="KW-1015">Disulfide bond</keyword>
<dbReference type="GO" id="GO:0005615">
    <property type="term" value="C:extracellular space"/>
    <property type="evidence" value="ECO:0007669"/>
    <property type="project" value="TreeGrafter"/>
</dbReference>
<dbReference type="SMART" id="SM00832">
    <property type="entry name" value="C8"/>
    <property type="match status" value="1"/>
</dbReference>